<dbReference type="RefSeq" id="WP_145367518.1">
    <property type="nucleotide sequence ID" value="NZ_CP036275.1"/>
</dbReference>
<sequence length="251" mass="26702" precursor="true">MATRMILAAALLIPLLADSAWAQRGGPGGRFSGRDDGDDEGRGRGGFGRGGFDRGGFDRGGSDRGDRGVRGRDGGDSDRFRGRFGGEGGEGGPRGFGDRGGPGGFSPRGFGRPPGAENGGRDFGGRGFGGPGGGFGDRGREDDSDRRDFGRGGFSPFDRSRGFERSSSSDSRRTSAPQEKTRPARKPREPVTLALPEIWGQHDIDQDGQLGLYEWPRARRSELLQYDLNGDGFLTPRELASVPAPQIARAE</sequence>
<feature type="signal peptide" evidence="2">
    <location>
        <begin position="1"/>
        <end position="22"/>
    </location>
</feature>
<feature type="compositionally biased region" description="Basic and acidic residues" evidence="1">
    <location>
        <begin position="179"/>
        <end position="189"/>
    </location>
</feature>
<gene>
    <name evidence="3" type="ORF">Mal4_12050</name>
</gene>
<proteinExistence type="predicted"/>
<feature type="compositionally biased region" description="Gly residues" evidence="1">
    <location>
        <begin position="83"/>
        <end position="106"/>
    </location>
</feature>
<organism evidence="3 4">
    <name type="scientific">Maioricimonas rarisocia</name>
    <dbReference type="NCBI Taxonomy" id="2528026"/>
    <lineage>
        <taxon>Bacteria</taxon>
        <taxon>Pseudomonadati</taxon>
        <taxon>Planctomycetota</taxon>
        <taxon>Planctomycetia</taxon>
        <taxon>Planctomycetales</taxon>
        <taxon>Planctomycetaceae</taxon>
        <taxon>Maioricimonas</taxon>
    </lineage>
</organism>
<keyword evidence="2" id="KW-0732">Signal</keyword>
<dbReference type="InterPro" id="IPR018247">
    <property type="entry name" value="EF_Hand_1_Ca_BS"/>
</dbReference>
<dbReference type="InterPro" id="IPR011992">
    <property type="entry name" value="EF-hand-dom_pair"/>
</dbReference>
<reference evidence="3 4" key="1">
    <citation type="submission" date="2019-02" db="EMBL/GenBank/DDBJ databases">
        <title>Deep-cultivation of Planctomycetes and their phenomic and genomic characterization uncovers novel biology.</title>
        <authorList>
            <person name="Wiegand S."/>
            <person name="Jogler M."/>
            <person name="Boedeker C."/>
            <person name="Pinto D."/>
            <person name="Vollmers J."/>
            <person name="Rivas-Marin E."/>
            <person name="Kohn T."/>
            <person name="Peeters S.H."/>
            <person name="Heuer A."/>
            <person name="Rast P."/>
            <person name="Oberbeckmann S."/>
            <person name="Bunk B."/>
            <person name="Jeske O."/>
            <person name="Meyerdierks A."/>
            <person name="Storesund J.E."/>
            <person name="Kallscheuer N."/>
            <person name="Luecker S."/>
            <person name="Lage O.M."/>
            <person name="Pohl T."/>
            <person name="Merkel B.J."/>
            <person name="Hornburger P."/>
            <person name="Mueller R.-W."/>
            <person name="Bruemmer F."/>
            <person name="Labrenz M."/>
            <person name="Spormann A.M."/>
            <person name="Op den Camp H."/>
            <person name="Overmann J."/>
            <person name="Amann R."/>
            <person name="Jetten M.S.M."/>
            <person name="Mascher T."/>
            <person name="Medema M.H."/>
            <person name="Devos D.P."/>
            <person name="Kaster A.-K."/>
            <person name="Ovreas L."/>
            <person name="Rohde M."/>
            <person name="Galperin M.Y."/>
            <person name="Jogler C."/>
        </authorList>
    </citation>
    <scope>NUCLEOTIDE SEQUENCE [LARGE SCALE GENOMIC DNA]</scope>
    <source>
        <strain evidence="3 4">Mal4</strain>
    </source>
</reference>
<dbReference type="AlphaFoldDB" id="A0A517Z332"/>
<dbReference type="OrthoDB" id="281871at2"/>
<accession>A0A517Z332</accession>
<feature type="compositionally biased region" description="Basic and acidic residues" evidence="1">
    <location>
        <begin position="51"/>
        <end position="81"/>
    </location>
</feature>
<dbReference type="KEGG" id="mri:Mal4_12050"/>
<name>A0A517Z332_9PLAN</name>
<dbReference type="PROSITE" id="PS00018">
    <property type="entry name" value="EF_HAND_1"/>
    <property type="match status" value="1"/>
</dbReference>
<dbReference type="EMBL" id="CP036275">
    <property type="protein sequence ID" value="QDU36904.1"/>
    <property type="molecule type" value="Genomic_DNA"/>
</dbReference>
<feature type="compositionally biased region" description="Gly residues" evidence="1">
    <location>
        <begin position="125"/>
        <end position="136"/>
    </location>
</feature>
<dbReference type="SUPFAM" id="SSF47473">
    <property type="entry name" value="EF-hand"/>
    <property type="match status" value="1"/>
</dbReference>
<keyword evidence="4" id="KW-1185">Reference proteome</keyword>
<protein>
    <recommendedName>
        <fullName evidence="5">EF hand</fullName>
    </recommendedName>
</protein>
<feature type="chain" id="PRO_5022129927" description="EF hand" evidence="2">
    <location>
        <begin position="23"/>
        <end position="251"/>
    </location>
</feature>
<evidence type="ECO:0008006" key="5">
    <source>
        <dbReference type="Google" id="ProtNLM"/>
    </source>
</evidence>
<evidence type="ECO:0000256" key="1">
    <source>
        <dbReference type="SAM" id="MobiDB-lite"/>
    </source>
</evidence>
<dbReference type="Proteomes" id="UP000320496">
    <property type="component" value="Chromosome"/>
</dbReference>
<feature type="compositionally biased region" description="Basic and acidic residues" evidence="1">
    <location>
        <begin position="32"/>
        <end position="43"/>
    </location>
</feature>
<feature type="compositionally biased region" description="Basic and acidic residues" evidence="1">
    <location>
        <begin position="137"/>
        <end position="150"/>
    </location>
</feature>
<feature type="region of interest" description="Disordered" evidence="1">
    <location>
        <begin position="22"/>
        <end position="206"/>
    </location>
</feature>
<evidence type="ECO:0000313" key="4">
    <source>
        <dbReference type="Proteomes" id="UP000320496"/>
    </source>
</evidence>
<evidence type="ECO:0000313" key="3">
    <source>
        <dbReference type="EMBL" id="QDU36904.1"/>
    </source>
</evidence>
<evidence type="ECO:0000256" key="2">
    <source>
        <dbReference type="SAM" id="SignalP"/>
    </source>
</evidence>